<dbReference type="AlphaFoldDB" id="A0A1Y1QSS1"/>
<accession>A0A1Y1QSS1</accession>
<proteinExistence type="predicted"/>
<sequence>MPIVNNATAQPAKLPFLQAICWQREDVSQLTNDEMIDLYERGWHYRGVLADLEGDELIFLKSLAQAQHSWLVNNV</sequence>
<evidence type="ECO:0000313" key="2">
    <source>
        <dbReference type="Proteomes" id="UP000192491"/>
    </source>
</evidence>
<dbReference type="EMBL" id="MTEJ01000054">
    <property type="protein sequence ID" value="OQX13008.1"/>
    <property type="molecule type" value="Genomic_DNA"/>
</dbReference>
<comment type="caution">
    <text evidence="1">The sequence shown here is derived from an EMBL/GenBank/DDBJ whole genome shotgun (WGS) entry which is preliminary data.</text>
</comment>
<reference evidence="1 2" key="1">
    <citation type="submission" date="2017-01" db="EMBL/GenBank/DDBJ databases">
        <title>Novel large sulfur bacteria in the metagenomes of groundwater-fed chemosynthetic microbial mats in the Lake Huron basin.</title>
        <authorList>
            <person name="Sharrar A.M."/>
            <person name="Flood B.E."/>
            <person name="Bailey J.V."/>
            <person name="Jones D.S."/>
            <person name="Biddanda B."/>
            <person name="Ruberg S.A."/>
            <person name="Marcus D.N."/>
            <person name="Dick G.J."/>
        </authorList>
    </citation>
    <scope>NUCLEOTIDE SEQUENCE [LARGE SCALE GENOMIC DNA]</scope>
    <source>
        <strain evidence="1">A8</strain>
    </source>
</reference>
<organism evidence="1 2">
    <name type="scientific">Thiothrix lacustris</name>
    <dbReference type="NCBI Taxonomy" id="525917"/>
    <lineage>
        <taxon>Bacteria</taxon>
        <taxon>Pseudomonadati</taxon>
        <taxon>Pseudomonadota</taxon>
        <taxon>Gammaproteobacteria</taxon>
        <taxon>Thiotrichales</taxon>
        <taxon>Thiotrichaceae</taxon>
        <taxon>Thiothrix</taxon>
    </lineage>
</organism>
<dbReference type="Proteomes" id="UP000192491">
    <property type="component" value="Unassembled WGS sequence"/>
</dbReference>
<gene>
    <name evidence="1" type="ORF">BWK73_13385</name>
</gene>
<name>A0A1Y1QSS1_9GAMM</name>
<evidence type="ECO:0000313" key="1">
    <source>
        <dbReference type="EMBL" id="OQX13008.1"/>
    </source>
</evidence>
<protein>
    <submittedName>
        <fullName evidence="1">Uncharacterized protein</fullName>
    </submittedName>
</protein>